<dbReference type="PRINTS" id="PR00742">
    <property type="entry name" value="GLHYDRLASE35"/>
</dbReference>
<dbReference type="AlphaFoldDB" id="B3RU74"/>
<dbReference type="Gene3D" id="3.20.20.80">
    <property type="entry name" value="Glycosidases"/>
    <property type="match status" value="1"/>
</dbReference>
<feature type="non-terminal residue" evidence="8">
    <location>
        <position position="1"/>
    </location>
</feature>
<dbReference type="Pfam" id="PF21467">
    <property type="entry name" value="BetaGal_gal-bd"/>
    <property type="match status" value="1"/>
</dbReference>
<dbReference type="Pfam" id="PF01301">
    <property type="entry name" value="Glyco_hydro_35"/>
    <property type="match status" value="1"/>
</dbReference>
<feature type="domain" description="Beta-galactosidase galactose-binding" evidence="7">
    <location>
        <begin position="477"/>
        <end position="536"/>
    </location>
</feature>
<dbReference type="GeneID" id="6753004"/>
<keyword evidence="3" id="KW-0326">Glycosidase</keyword>
<dbReference type="InterPro" id="IPR048912">
    <property type="entry name" value="BetaGal1-like_ABD1"/>
</dbReference>
<gene>
    <name evidence="8" type="ORF">TRIADDRAFT_1215</name>
</gene>
<dbReference type="InterPro" id="IPR048913">
    <property type="entry name" value="BetaGal_gal-bd"/>
</dbReference>
<dbReference type="Proteomes" id="UP000009022">
    <property type="component" value="Unassembled WGS sequence"/>
</dbReference>
<dbReference type="SUPFAM" id="SSF49785">
    <property type="entry name" value="Galactose-binding domain-like"/>
    <property type="match status" value="1"/>
</dbReference>
<dbReference type="PIRSF" id="PIRSF006336">
    <property type="entry name" value="B-gal"/>
    <property type="match status" value="1"/>
</dbReference>
<dbReference type="SUPFAM" id="SSF51445">
    <property type="entry name" value="(Trans)glycosidases"/>
    <property type="match status" value="1"/>
</dbReference>
<dbReference type="CTD" id="6753004"/>
<dbReference type="InParanoid" id="B3RU74"/>
<feature type="active site" description="Proton donor" evidence="4">
    <location>
        <position position="151"/>
    </location>
</feature>
<evidence type="ECO:0000259" key="6">
    <source>
        <dbReference type="Pfam" id="PF21317"/>
    </source>
</evidence>
<dbReference type="RefSeq" id="XP_002111322.1">
    <property type="nucleotide sequence ID" value="XM_002111286.1"/>
</dbReference>
<dbReference type="STRING" id="10228.B3RU74"/>
<accession>B3RU74</accession>
<comment type="similarity">
    <text evidence="1">Belongs to the glycosyl hydrolase 35 family.</text>
</comment>
<evidence type="ECO:0000256" key="1">
    <source>
        <dbReference type="ARBA" id="ARBA00009809"/>
    </source>
</evidence>
<dbReference type="PANTHER" id="PTHR23421">
    <property type="entry name" value="BETA-GALACTOSIDASE RELATED"/>
    <property type="match status" value="1"/>
</dbReference>
<dbReference type="InterPro" id="IPR019801">
    <property type="entry name" value="Glyco_hydro_35_CS"/>
</dbReference>
<evidence type="ECO:0000259" key="5">
    <source>
        <dbReference type="Pfam" id="PF01301"/>
    </source>
</evidence>
<sequence length="543" mass="61688">GKTFTLLDKPIHIRSGAIHYFRVVPEYWRDRLLKMKAFGLNTVETYVPWNLHEPVPGQFDYTGILNVRKFILLAQELGFYVILRPGPYICAEWEFGGMPSWLLSDKNMQVRSTYKPFKDAVNRFFDGFIPEIKSLQASKGGPIIAVQVENEYGSYGSDEEYMQFIRDALINRGIVELLVTSDNSEGIKHGGAPGVLKTYNFQGHAKSHLSILERLQDAPSIVMEFWSGWFDHWGEKNHQVHTIAHVTNTFKDILDCDASFNFYVFHGGTNFGFMNGANFIDFFSYYLPTVTSYDYDAPLSEAGDITEKYMELRKIMIDKLPEIPPSSKKFHYGNIKMDSSIALLDTLPYLDKPVTLSKVVPMEFLPIRNGTGQSYGYILYRHKLAKPISNLRIEGIRDFAIPQKGAIVDILVENCGRVNFGSILNTERKGILGSVYANMKELKGWTIFSLDFDTAYVNKVRNTLKGGKTQSNRSFVPSIYRGELEISDNPYDSFLTLEGWGKGICFINGFNVGRYWKIGPQQSLYIPAPLLKKGKNEVLAISE</sequence>
<evidence type="ECO:0000313" key="9">
    <source>
        <dbReference type="Proteomes" id="UP000009022"/>
    </source>
</evidence>
<feature type="non-terminal residue" evidence="8">
    <location>
        <position position="543"/>
    </location>
</feature>
<dbReference type="PROSITE" id="PS01182">
    <property type="entry name" value="GLYCOSYL_HYDROL_F35"/>
    <property type="match status" value="1"/>
</dbReference>
<feature type="active site" description="Nucleophile" evidence="4">
    <location>
        <position position="224"/>
    </location>
</feature>
<dbReference type="GO" id="GO:0019388">
    <property type="term" value="P:galactose catabolic process"/>
    <property type="evidence" value="ECO:0000318"/>
    <property type="project" value="GO_Central"/>
</dbReference>
<dbReference type="OrthoDB" id="1657402at2759"/>
<dbReference type="GO" id="GO:0005773">
    <property type="term" value="C:vacuole"/>
    <property type="evidence" value="ECO:0000318"/>
    <property type="project" value="GO_Central"/>
</dbReference>
<dbReference type="InterPro" id="IPR008979">
    <property type="entry name" value="Galactose-bd-like_sf"/>
</dbReference>
<evidence type="ECO:0000256" key="4">
    <source>
        <dbReference type="PIRSR" id="PIRSR006336-1"/>
    </source>
</evidence>
<evidence type="ECO:0000256" key="2">
    <source>
        <dbReference type="ARBA" id="ARBA00022801"/>
    </source>
</evidence>
<reference evidence="8 9" key="1">
    <citation type="journal article" date="2008" name="Nature">
        <title>The Trichoplax genome and the nature of placozoans.</title>
        <authorList>
            <person name="Srivastava M."/>
            <person name="Begovic E."/>
            <person name="Chapman J."/>
            <person name="Putnam N.H."/>
            <person name="Hellsten U."/>
            <person name="Kawashima T."/>
            <person name="Kuo A."/>
            <person name="Mitros T."/>
            <person name="Salamov A."/>
            <person name="Carpenter M.L."/>
            <person name="Signorovitch A.Y."/>
            <person name="Moreno M.A."/>
            <person name="Kamm K."/>
            <person name="Grimwood J."/>
            <person name="Schmutz J."/>
            <person name="Shapiro H."/>
            <person name="Grigoriev I.V."/>
            <person name="Buss L.W."/>
            <person name="Schierwater B."/>
            <person name="Dellaporta S.L."/>
            <person name="Rokhsar D.S."/>
        </authorList>
    </citation>
    <scope>NUCLEOTIDE SEQUENCE [LARGE SCALE GENOMIC DNA]</scope>
    <source>
        <strain evidence="8 9">Grell-BS-1999</strain>
    </source>
</reference>
<dbReference type="InterPro" id="IPR017853">
    <property type="entry name" value="GH"/>
</dbReference>
<dbReference type="InterPro" id="IPR026283">
    <property type="entry name" value="B-gal_1-like"/>
</dbReference>
<dbReference type="OMA" id="SLVMEYW"/>
<evidence type="ECO:0000256" key="3">
    <source>
        <dbReference type="ARBA" id="ARBA00023295"/>
    </source>
</evidence>
<protein>
    <submittedName>
        <fullName evidence="8">Uncharacterized protein</fullName>
    </submittedName>
</protein>
<organism evidence="8 9">
    <name type="scientific">Trichoplax adhaerens</name>
    <name type="common">Trichoplax reptans</name>
    <dbReference type="NCBI Taxonomy" id="10228"/>
    <lineage>
        <taxon>Eukaryota</taxon>
        <taxon>Metazoa</taxon>
        <taxon>Placozoa</taxon>
        <taxon>Uniplacotomia</taxon>
        <taxon>Trichoplacea</taxon>
        <taxon>Trichoplacidae</taxon>
        <taxon>Trichoplax</taxon>
    </lineage>
</organism>
<dbReference type="Gene3D" id="2.60.120.260">
    <property type="entry name" value="Galactose-binding domain-like"/>
    <property type="match status" value="4"/>
</dbReference>
<proteinExistence type="inferred from homology"/>
<evidence type="ECO:0000259" key="7">
    <source>
        <dbReference type="Pfam" id="PF21467"/>
    </source>
</evidence>
<keyword evidence="9" id="KW-1185">Reference proteome</keyword>
<keyword evidence="2" id="KW-0378">Hydrolase</keyword>
<dbReference type="EMBL" id="DS985244">
    <property type="protein sequence ID" value="EDV25289.1"/>
    <property type="molecule type" value="Genomic_DNA"/>
</dbReference>
<dbReference type="HOGENOM" id="CLU_007853_7_2_1"/>
<dbReference type="Pfam" id="PF21317">
    <property type="entry name" value="BetaGal_ABD_1"/>
    <property type="match status" value="1"/>
</dbReference>
<dbReference type="GO" id="GO:0004565">
    <property type="term" value="F:beta-galactosidase activity"/>
    <property type="evidence" value="ECO:0000318"/>
    <property type="project" value="GO_Central"/>
</dbReference>
<dbReference type="InterPro" id="IPR001944">
    <property type="entry name" value="Glycoside_Hdrlase_35"/>
</dbReference>
<feature type="domain" description="Glycoside hydrolase 35 catalytic" evidence="5">
    <location>
        <begin position="4"/>
        <end position="316"/>
    </location>
</feature>
<feature type="domain" description="Beta-galactosidase 1-like first all-beta" evidence="6">
    <location>
        <begin position="403"/>
        <end position="451"/>
    </location>
</feature>
<name>B3RU74_TRIAD</name>
<dbReference type="InterPro" id="IPR031330">
    <property type="entry name" value="Gly_Hdrlase_35_cat"/>
</dbReference>
<dbReference type="FunFam" id="3.20.20.80:FF:000036">
    <property type="entry name" value="Beta-galactosidase"/>
    <property type="match status" value="1"/>
</dbReference>
<evidence type="ECO:0000313" key="8">
    <source>
        <dbReference type="EMBL" id="EDV25289.1"/>
    </source>
</evidence>
<dbReference type="eggNOG" id="KOG0496">
    <property type="taxonomic scope" value="Eukaryota"/>
</dbReference>
<dbReference type="PhylomeDB" id="B3RU74"/>
<dbReference type="KEGG" id="tad:TRIADDRAFT_1215"/>